<dbReference type="GO" id="GO:0046872">
    <property type="term" value="F:metal ion binding"/>
    <property type="evidence" value="ECO:0007669"/>
    <property type="project" value="UniProtKB-KW"/>
</dbReference>
<dbReference type="InterPro" id="IPR012006">
    <property type="entry name" value="CCA_bact"/>
</dbReference>
<keyword evidence="5" id="KW-0479">Metal-binding</keyword>
<dbReference type="HOGENOM" id="CLU_015961_1_0_4"/>
<comment type="cofactor">
    <cofactor evidence="1">
        <name>Mg(2+)</name>
        <dbReference type="ChEBI" id="CHEBI:18420"/>
    </cofactor>
</comment>
<dbReference type="Pfam" id="PF01743">
    <property type="entry name" value="PolyA_pol"/>
    <property type="match status" value="1"/>
</dbReference>
<dbReference type="PANTHER" id="PTHR47545:SF1">
    <property type="entry name" value="MULTIFUNCTIONAL CCA PROTEIN"/>
    <property type="match status" value="1"/>
</dbReference>
<dbReference type="GO" id="GO:0004810">
    <property type="term" value="F:CCA tRNA nucleotidyltransferase activity"/>
    <property type="evidence" value="ECO:0007669"/>
    <property type="project" value="UniProtKB-EC"/>
</dbReference>
<evidence type="ECO:0000256" key="5">
    <source>
        <dbReference type="ARBA" id="ARBA00022723"/>
    </source>
</evidence>
<evidence type="ECO:0000256" key="11">
    <source>
        <dbReference type="RuleBase" id="RU003953"/>
    </source>
</evidence>
<dbReference type="InterPro" id="IPR032828">
    <property type="entry name" value="PolyA_RNA-bd"/>
</dbReference>
<dbReference type="EMBL" id="CP003803">
    <property type="protein sequence ID" value="AGF47225.1"/>
    <property type="molecule type" value="Genomic_DNA"/>
</dbReference>
<dbReference type="InterPro" id="IPR002646">
    <property type="entry name" value="PolA_pol_head_dom"/>
</dbReference>
<sequence>MITEDKYTKGLEFYMVGGAVRDKLLSIAAGDIDWVVVGSDSLEMQARGFKKVGKDFPVFLHPVSKEEFALARRERKIDVGHKGFECYSEKDVTLLEDLSRRDLTINAIACSNDGKIIDPFNGLKDLKMGVLRHISDSFREDPLRLIRLARFSAKFSRFTIAKETFNICYAIAHTDELRHLSKERVWKEISLGLMTNRPINMFDFLEKTGALSILMPELVLSDRVISFLTNLPNKFNLYVRYALLCIDTCSRDMLSVNLRVESECRNYANLLSNIMDCISVNSLIDNYILLEKCDAFRRPKRFHDLLEAANFLGVKNTNEIWLRLQNVLNIDMHKIIKSNKEIDDIKNLVRNTRLSVFVNKLNK</sequence>
<dbReference type="GO" id="GO:0001680">
    <property type="term" value="P:tRNA 3'-terminal CCA addition"/>
    <property type="evidence" value="ECO:0007669"/>
    <property type="project" value="InterPro"/>
</dbReference>
<proteinExistence type="inferred from homology"/>
<reference evidence="14 15" key="1">
    <citation type="journal article" date="2013" name="Genome Biol. Evol.">
        <title>Genome evolution and phylogenomic analysis of candidatus kinetoplastibacterium, the betaproteobacterial endosymbionts of strigomonas and angomonas.</title>
        <authorList>
            <person name="Alves J.M."/>
            <person name="Serrano M.G."/>
            <person name="Maia da Silva F."/>
            <person name="Voegtly L.J."/>
            <person name="Matveyev A.V."/>
            <person name="Teixeira M.M."/>
            <person name="Camargo E.P."/>
            <person name="Buck G.A."/>
        </authorList>
    </citation>
    <scope>NUCLEOTIDE SEQUENCE [LARGE SCALE GENOMIC DNA]</scope>
    <source>
        <strain evidence="14 15">TCC079E</strain>
    </source>
</reference>
<dbReference type="InterPro" id="IPR050124">
    <property type="entry name" value="tRNA_CCA-adding_enzyme"/>
</dbReference>
<dbReference type="PATRIC" id="fig|1208919.3.peg.670"/>
<keyword evidence="9" id="KW-0460">Magnesium</keyword>
<evidence type="ECO:0000256" key="9">
    <source>
        <dbReference type="ARBA" id="ARBA00022842"/>
    </source>
</evidence>
<evidence type="ECO:0000256" key="2">
    <source>
        <dbReference type="ARBA" id="ARBA00022679"/>
    </source>
</evidence>
<keyword evidence="6" id="KW-0547">Nucleotide-binding</keyword>
<evidence type="ECO:0000259" key="12">
    <source>
        <dbReference type="Pfam" id="PF01743"/>
    </source>
</evidence>
<dbReference type="Proteomes" id="UP000011547">
    <property type="component" value="Chromosome"/>
</dbReference>
<dbReference type="CDD" id="cd05398">
    <property type="entry name" value="NT_ClassII-CCAase"/>
    <property type="match status" value="1"/>
</dbReference>
<dbReference type="EC" id="2.7.7.72" evidence="14"/>
<dbReference type="InterPro" id="IPR043519">
    <property type="entry name" value="NT_sf"/>
</dbReference>
<evidence type="ECO:0000256" key="1">
    <source>
        <dbReference type="ARBA" id="ARBA00001946"/>
    </source>
</evidence>
<keyword evidence="8" id="KW-0067">ATP-binding</keyword>
<evidence type="ECO:0000256" key="8">
    <source>
        <dbReference type="ARBA" id="ARBA00022840"/>
    </source>
</evidence>
<dbReference type="AlphaFoldDB" id="M1M4W6"/>
<dbReference type="PANTHER" id="PTHR47545">
    <property type="entry name" value="MULTIFUNCTIONAL CCA PROTEIN"/>
    <property type="match status" value="1"/>
</dbReference>
<dbReference type="RefSeq" id="WP_015396636.1">
    <property type="nucleotide sequence ID" value="NC_020294.1"/>
</dbReference>
<keyword evidence="10 11" id="KW-0694">RNA-binding</keyword>
<dbReference type="Gene3D" id="3.30.460.10">
    <property type="entry name" value="Beta Polymerase, domain 2"/>
    <property type="match status" value="1"/>
</dbReference>
<keyword evidence="4 14" id="KW-0548">Nucleotidyltransferase</keyword>
<evidence type="ECO:0000256" key="7">
    <source>
        <dbReference type="ARBA" id="ARBA00022800"/>
    </source>
</evidence>
<dbReference type="eggNOG" id="COG0617">
    <property type="taxonomic scope" value="Bacteria"/>
</dbReference>
<dbReference type="SUPFAM" id="SSF81891">
    <property type="entry name" value="Poly A polymerase C-terminal region-like"/>
    <property type="match status" value="1"/>
</dbReference>
<dbReference type="SUPFAM" id="SSF81301">
    <property type="entry name" value="Nucleotidyltransferase"/>
    <property type="match status" value="1"/>
</dbReference>
<keyword evidence="15" id="KW-1185">Reference proteome</keyword>
<feature type="domain" description="Poly A polymerase head" evidence="12">
    <location>
        <begin position="13"/>
        <end position="132"/>
    </location>
</feature>
<dbReference type="Pfam" id="PF12627">
    <property type="entry name" value="PolyA_pol_RNAbd"/>
    <property type="match status" value="1"/>
</dbReference>
<protein>
    <submittedName>
        <fullName evidence="14">CCA-adding tRNA nucleotidyltransferase</fullName>
        <ecNumber evidence="14">2.7.7.72</ecNumber>
    </submittedName>
</protein>
<gene>
    <name evidence="14" type="ORF">CDSE_0115</name>
</gene>
<dbReference type="GO" id="GO:0005524">
    <property type="term" value="F:ATP binding"/>
    <property type="evidence" value="ECO:0007669"/>
    <property type="project" value="UniProtKB-KW"/>
</dbReference>
<dbReference type="KEGG" id="kde:CDSE_0115"/>
<evidence type="ECO:0000256" key="3">
    <source>
        <dbReference type="ARBA" id="ARBA00022694"/>
    </source>
</evidence>
<comment type="similarity">
    <text evidence="11">Belongs to the tRNA nucleotidyltransferase/poly(A) polymerase family.</text>
</comment>
<keyword evidence="7" id="KW-0692">RNA repair</keyword>
<evidence type="ECO:0000313" key="15">
    <source>
        <dbReference type="Proteomes" id="UP000011547"/>
    </source>
</evidence>
<feature type="domain" description="tRNA nucleotidyltransferase/poly(A) polymerase RNA and SrmB- binding" evidence="13">
    <location>
        <begin position="158"/>
        <end position="218"/>
    </location>
</feature>
<keyword evidence="3" id="KW-0819">tRNA processing</keyword>
<evidence type="ECO:0000256" key="10">
    <source>
        <dbReference type="ARBA" id="ARBA00022884"/>
    </source>
</evidence>
<keyword evidence="2 11" id="KW-0808">Transferase</keyword>
<organism evidence="14 15">
    <name type="scientific">Candidatus Kinetoplastidibacterium desouzai TCC079E</name>
    <dbReference type="NCBI Taxonomy" id="1208919"/>
    <lineage>
        <taxon>Bacteria</taxon>
        <taxon>Pseudomonadati</taxon>
        <taxon>Pseudomonadota</taxon>
        <taxon>Betaproteobacteria</taxon>
        <taxon>Candidatus Kinetoplastidibacterium</taxon>
    </lineage>
</organism>
<evidence type="ECO:0000256" key="6">
    <source>
        <dbReference type="ARBA" id="ARBA00022741"/>
    </source>
</evidence>
<dbReference type="Gene3D" id="1.10.3090.10">
    <property type="entry name" value="cca-adding enzyme, domain 2"/>
    <property type="match status" value="1"/>
</dbReference>
<evidence type="ECO:0000256" key="4">
    <source>
        <dbReference type="ARBA" id="ARBA00022695"/>
    </source>
</evidence>
<dbReference type="GO" id="GO:0042245">
    <property type="term" value="P:RNA repair"/>
    <property type="evidence" value="ECO:0007669"/>
    <property type="project" value="UniProtKB-KW"/>
</dbReference>
<evidence type="ECO:0000259" key="13">
    <source>
        <dbReference type="Pfam" id="PF12627"/>
    </source>
</evidence>
<dbReference type="GO" id="GO:0003723">
    <property type="term" value="F:RNA binding"/>
    <property type="evidence" value="ECO:0007669"/>
    <property type="project" value="UniProtKB-KW"/>
</dbReference>
<accession>M1M4W6</accession>
<dbReference type="PIRSF" id="PIRSF000813">
    <property type="entry name" value="CCA_bact"/>
    <property type="match status" value="1"/>
</dbReference>
<dbReference type="STRING" id="1208919.CDSE_0115"/>
<evidence type="ECO:0000313" key="14">
    <source>
        <dbReference type="EMBL" id="AGF47225.1"/>
    </source>
</evidence>
<name>M1M4W6_9PROT</name>